<dbReference type="EMBL" id="JAGVWE010000004">
    <property type="protein sequence ID" value="MBS3063274.1"/>
    <property type="molecule type" value="Genomic_DNA"/>
</dbReference>
<dbReference type="NCBIfam" id="TIGR00069">
    <property type="entry name" value="hisD"/>
    <property type="match status" value="1"/>
</dbReference>
<dbReference type="FunFam" id="3.40.50.1980:FF:000026">
    <property type="entry name" value="Histidinol dehydrogenase"/>
    <property type="match status" value="1"/>
</dbReference>
<evidence type="ECO:0000256" key="5">
    <source>
        <dbReference type="ARBA" id="ARBA00012965"/>
    </source>
</evidence>
<evidence type="ECO:0000256" key="11">
    <source>
        <dbReference type="HAMAP-Rule" id="MF_01024"/>
    </source>
</evidence>
<keyword evidence="11 12" id="KW-0520">NAD</keyword>
<keyword evidence="9 11" id="KW-0560">Oxidoreductase</keyword>
<dbReference type="InterPro" id="IPR001692">
    <property type="entry name" value="Histidinol_DH_CS"/>
</dbReference>
<comment type="catalytic activity">
    <reaction evidence="10 11 12">
        <text>L-histidinol + 2 NAD(+) + H2O = L-histidine + 2 NADH + 3 H(+)</text>
        <dbReference type="Rhea" id="RHEA:20641"/>
        <dbReference type="ChEBI" id="CHEBI:15377"/>
        <dbReference type="ChEBI" id="CHEBI:15378"/>
        <dbReference type="ChEBI" id="CHEBI:57540"/>
        <dbReference type="ChEBI" id="CHEBI:57595"/>
        <dbReference type="ChEBI" id="CHEBI:57699"/>
        <dbReference type="ChEBI" id="CHEBI:57945"/>
        <dbReference type="EC" id="1.1.1.23"/>
    </reaction>
</comment>
<evidence type="ECO:0000256" key="1">
    <source>
        <dbReference type="ARBA" id="ARBA00001947"/>
    </source>
</evidence>
<keyword evidence="11 12" id="KW-0028">Amino-acid biosynthesis</keyword>
<dbReference type="Gene3D" id="3.40.50.1980">
    <property type="entry name" value="Nitrogenase molybdenum iron protein domain"/>
    <property type="match status" value="2"/>
</dbReference>
<evidence type="ECO:0000256" key="9">
    <source>
        <dbReference type="ARBA" id="ARBA00023002"/>
    </source>
</evidence>
<dbReference type="PIRSF" id="PIRSF000099">
    <property type="entry name" value="Histidinol_dh"/>
    <property type="match status" value="1"/>
</dbReference>
<dbReference type="InterPro" id="IPR022695">
    <property type="entry name" value="Histidinol_DH_monofunct"/>
</dbReference>
<dbReference type="GO" id="GO:0000105">
    <property type="term" value="P:L-histidine biosynthetic process"/>
    <property type="evidence" value="ECO:0007669"/>
    <property type="project" value="UniProtKB-UniRule"/>
</dbReference>
<dbReference type="Proteomes" id="UP000678237">
    <property type="component" value="Unassembled WGS sequence"/>
</dbReference>
<evidence type="ECO:0000313" key="17">
    <source>
        <dbReference type="Proteomes" id="UP000678237"/>
    </source>
</evidence>
<evidence type="ECO:0000313" key="16">
    <source>
        <dbReference type="EMBL" id="MBS3063274.1"/>
    </source>
</evidence>
<evidence type="ECO:0000256" key="4">
    <source>
        <dbReference type="ARBA" id="ARBA00010178"/>
    </source>
</evidence>
<keyword evidence="7" id="KW-0479">Metal-binding</keyword>
<evidence type="ECO:0000256" key="12">
    <source>
        <dbReference type="PIRNR" id="PIRNR000099"/>
    </source>
</evidence>
<dbReference type="PROSITE" id="PS00611">
    <property type="entry name" value="HISOL_DEHYDROGENASE"/>
    <property type="match status" value="1"/>
</dbReference>
<dbReference type="CDD" id="cd06572">
    <property type="entry name" value="Histidinol_dh"/>
    <property type="match status" value="1"/>
</dbReference>
<evidence type="ECO:0000256" key="13">
    <source>
        <dbReference type="PIRSR" id="PIRSR000099-1"/>
    </source>
</evidence>
<reference evidence="16" key="2">
    <citation type="submission" date="2021-05" db="EMBL/GenBank/DDBJ databases">
        <title>Protein family content uncovers lineage relationships and bacterial pathway maintenance mechanisms in DPANN archaea.</title>
        <authorList>
            <person name="Castelle C.J."/>
            <person name="Meheust R."/>
            <person name="Jaffe A.L."/>
            <person name="Seitz K."/>
            <person name="Gong X."/>
            <person name="Baker B.J."/>
            <person name="Banfield J.F."/>
        </authorList>
    </citation>
    <scope>NUCLEOTIDE SEQUENCE</scope>
    <source>
        <strain evidence="16">RIFCSPLOWO2_01_FULL_58_19</strain>
    </source>
</reference>
<dbReference type="EC" id="1.1.1.23" evidence="5 11"/>
<evidence type="ECO:0000256" key="6">
    <source>
        <dbReference type="ARBA" id="ARBA00016531"/>
    </source>
</evidence>
<sequence>MAGVSRTDYERLVKPKAEANRAAEPAAREILEAVRRRGDAALREFTRRFDRVTLSANELEVGAAEKRAALRGLTKEQRSALKCATKNLADFQRAALPKSWAKGFGNGIYAGQTVRPIERVGVYVPAGRYPLPSTALMNLVPAQVAGVREKIVCTPPRKDGKANPLIVAACLLAGADRIFKVGGAQAIAAMAYGTESIPRVDKVFGPGNAYVTAAKRLVYGEVGIDLLAGPTELLVLAKSGNPEWMAADLLASAEHEPNARSVLVTTSRKLARQVEKELKQQLGELATGQVARQSLKRNGLIVLAKNEAQVLRFANDFAAEHAEVWGFGQRFVDGLVNAGTVFLGPWSPKAAGDYASGTNHVLPTGRAARFSSGLSVLEFMRFQNVERLSRRGLEALRPAVACLAREEGLDAHRKSVEKRFEVKRK</sequence>
<feature type="active site" description="Proton acceptor" evidence="11 13">
    <location>
        <position position="320"/>
    </location>
</feature>
<accession>A0A8T4L9B6</accession>
<dbReference type="PRINTS" id="PR00083">
    <property type="entry name" value="HOLDHDRGNASE"/>
</dbReference>
<dbReference type="InterPro" id="IPR012131">
    <property type="entry name" value="Hstdl_DH"/>
</dbReference>
<dbReference type="AlphaFoldDB" id="A0A8T4L9B6"/>
<feature type="active site" description="Proton acceptor" evidence="11 13">
    <location>
        <position position="321"/>
    </location>
</feature>
<protein>
    <recommendedName>
        <fullName evidence="6 11">Histidinol dehydrogenase</fullName>
        <shortName evidence="11 12">HDH</shortName>
        <ecNumber evidence="5 11">1.1.1.23</ecNumber>
    </recommendedName>
</protein>
<comment type="function">
    <text evidence="2 11 12">Catalyzes the sequential NAD-dependent oxidations of L-histidinol to L-histidinaldehyde and then to L-histidine.</text>
</comment>
<comment type="similarity">
    <text evidence="4 11 12 15">Belongs to the histidinol dehydrogenase family.</text>
</comment>
<dbReference type="GO" id="GO:0004399">
    <property type="term" value="F:histidinol dehydrogenase activity"/>
    <property type="evidence" value="ECO:0007669"/>
    <property type="project" value="UniProtKB-UniRule"/>
</dbReference>
<gene>
    <name evidence="11 16" type="primary">hisD</name>
    <name evidence="16" type="ORF">J4203_05360</name>
</gene>
<comment type="pathway">
    <text evidence="3 11 12">Amino-acid biosynthesis; L-histidine biosynthesis; L-histidine from 5-phospho-alpha-D-ribose 1-diphosphate: step 9/9.</text>
</comment>
<dbReference type="FunFam" id="3.40.50.1980:FF:000001">
    <property type="entry name" value="Histidinol dehydrogenase"/>
    <property type="match status" value="1"/>
</dbReference>
<comment type="cofactor">
    <cofactor evidence="1">
        <name>Zn(2+)</name>
        <dbReference type="ChEBI" id="CHEBI:29105"/>
    </cofactor>
</comment>
<evidence type="ECO:0000256" key="14">
    <source>
        <dbReference type="PIRSR" id="PIRSR000099-2"/>
    </source>
</evidence>
<evidence type="ECO:0000256" key="8">
    <source>
        <dbReference type="ARBA" id="ARBA00022833"/>
    </source>
</evidence>
<evidence type="ECO:0000256" key="2">
    <source>
        <dbReference type="ARBA" id="ARBA00003850"/>
    </source>
</evidence>
<dbReference type="GO" id="GO:0046872">
    <property type="term" value="F:metal ion binding"/>
    <property type="evidence" value="ECO:0007669"/>
    <property type="project" value="UniProtKB-KW"/>
</dbReference>
<feature type="binding site" evidence="11 14">
    <location>
        <position position="123"/>
    </location>
    <ligand>
        <name>NAD(+)</name>
        <dbReference type="ChEBI" id="CHEBI:57540"/>
    </ligand>
</feature>
<comment type="caution">
    <text evidence="11">Lacks conserved residue(s) required for the propagation of feature annotation.</text>
</comment>
<dbReference type="PANTHER" id="PTHR21256:SF2">
    <property type="entry name" value="HISTIDINE BIOSYNTHESIS TRIFUNCTIONAL PROTEIN"/>
    <property type="match status" value="1"/>
</dbReference>
<dbReference type="HAMAP" id="MF_01024">
    <property type="entry name" value="HisD"/>
    <property type="match status" value="1"/>
</dbReference>
<evidence type="ECO:0000256" key="15">
    <source>
        <dbReference type="RuleBase" id="RU004175"/>
    </source>
</evidence>
<dbReference type="Pfam" id="PF00815">
    <property type="entry name" value="Histidinol_dh"/>
    <property type="match status" value="1"/>
</dbReference>
<keyword evidence="11 12" id="KW-0368">Histidine biosynthesis</keyword>
<proteinExistence type="inferred from homology"/>
<evidence type="ECO:0000256" key="3">
    <source>
        <dbReference type="ARBA" id="ARBA00004940"/>
    </source>
</evidence>
<dbReference type="GO" id="GO:0051287">
    <property type="term" value="F:NAD binding"/>
    <property type="evidence" value="ECO:0007669"/>
    <property type="project" value="InterPro"/>
</dbReference>
<dbReference type="PANTHER" id="PTHR21256">
    <property type="entry name" value="HISTIDINOL DEHYDROGENASE HDH"/>
    <property type="match status" value="1"/>
</dbReference>
<dbReference type="InterPro" id="IPR016161">
    <property type="entry name" value="Ald_DH/histidinol_DH"/>
</dbReference>
<organism evidence="16 17">
    <name type="scientific">Candidatus Iainarchaeum sp</name>
    <dbReference type="NCBI Taxonomy" id="3101447"/>
    <lineage>
        <taxon>Archaea</taxon>
        <taxon>Candidatus Iainarchaeota</taxon>
        <taxon>Candidatus Iainarchaeia</taxon>
        <taxon>Candidatus Iainarchaeales</taxon>
        <taxon>Candidatus Iainarchaeaceae</taxon>
        <taxon>Candidatus Iainarchaeum</taxon>
    </lineage>
</organism>
<feature type="binding site" evidence="11 14">
    <location>
        <position position="185"/>
    </location>
    <ligand>
        <name>NAD(+)</name>
        <dbReference type="ChEBI" id="CHEBI:57540"/>
    </ligand>
</feature>
<evidence type="ECO:0000256" key="7">
    <source>
        <dbReference type="ARBA" id="ARBA00022723"/>
    </source>
</evidence>
<dbReference type="Gene3D" id="1.20.5.1300">
    <property type="match status" value="1"/>
</dbReference>
<dbReference type="GO" id="GO:0005737">
    <property type="term" value="C:cytoplasm"/>
    <property type="evidence" value="ECO:0007669"/>
    <property type="project" value="TreeGrafter"/>
</dbReference>
<keyword evidence="8" id="KW-0862">Zinc</keyword>
<comment type="caution">
    <text evidence="16">The sequence shown here is derived from an EMBL/GenBank/DDBJ whole genome shotgun (WGS) entry which is preliminary data.</text>
</comment>
<name>A0A8T4L9B6_9ARCH</name>
<feature type="binding site" evidence="11 14">
    <location>
        <position position="208"/>
    </location>
    <ligand>
        <name>NAD(+)</name>
        <dbReference type="ChEBI" id="CHEBI:57540"/>
    </ligand>
</feature>
<dbReference type="SUPFAM" id="SSF53720">
    <property type="entry name" value="ALDH-like"/>
    <property type="match status" value="1"/>
</dbReference>
<reference evidence="16" key="1">
    <citation type="submission" date="2021-03" db="EMBL/GenBank/DDBJ databases">
        <authorList>
            <person name="Jaffe A."/>
        </authorList>
    </citation>
    <scope>NUCLEOTIDE SEQUENCE</scope>
    <source>
        <strain evidence="16">RIFCSPLOWO2_01_FULL_58_19</strain>
    </source>
</reference>
<evidence type="ECO:0000256" key="10">
    <source>
        <dbReference type="ARBA" id="ARBA00049489"/>
    </source>
</evidence>